<organism evidence="2 3">
    <name type="scientific">Piscirickettsia salmonis</name>
    <dbReference type="NCBI Taxonomy" id="1238"/>
    <lineage>
        <taxon>Bacteria</taxon>
        <taxon>Pseudomonadati</taxon>
        <taxon>Pseudomonadota</taxon>
        <taxon>Gammaproteobacteria</taxon>
        <taxon>Thiotrichales</taxon>
        <taxon>Piscirickettsiaceae</taxon>
        <taxon>Piscirickettsia</taxon>
    </lineage>
</organism>
<dbReference type="Proteomes" id="UP000422232">
    <property type="component" value="Chromosome"/>
</dbReference>
<gene>
    <name evidence="2" type="ORF">Psal009_00321</name>
</gene>
<dbReference type="EMBL" id="CP038908">
    <property type="protein sequence ID" value="QGO04454.1"/>
    <property type="molecule type" value="Genomic_DNA"/>
</dbReference>
<sequence>MLSHPLKKFRPRATQNKEASQIAETYQVAEPALRAMQKLHNIPEEDLQKTLVGTPKRQYGRFGKSKDDDNPYSTYSSIKEAMEKASQSPQLVPHSAEDNDDVASPIGDHQL</sequence>
<evidence type="ECO:0000313" key="3">
    <source>
        <dbReference type="Proteomes" id="UP000422232"/>
    </source>
</evidence>
<name>A0A9Q6LI98_PISSA</name>
<feature type="region of interest" description="Disordered" evidence="1">
    <location>
        <begin position="52"/>
        <end position="111"/>
    </location>
</feature>
<proteinExistence type="predicted"/>
<reference evidence="2 3" key="1">
    <citation type="submission" date="2019-04" db="EMBL/GenBank/DDBJ databases">
        <title>Complete genome sequencing of Piscirickettsia salmonis strain Psal-009.</title>
        <authorList>
            <person name="Schober I."/>
            <person name="Bunk B."/>
            <person name="Sproer C."/>
            <person name="Carril G.P."/>
            <person name="Riedel T."/>
            <person name="Flores-Herrera P.A."/>
            <person name="Nourdin-Galindo G."/>
            <person name="Marshall S.H."/>
            <person name="Overmann J."/>
        </authorList>
    </citation>
    <scope>NUCLEOTIDE SEQUENCE [LARGE SCALE GENOMIC DNA]</scope>
    <source>
        <strain evidence="2 3">Psal-009</strain>
    </source>
</reference>
<accession>A0A9Q6LI98</accession>
<evidence type="ECO:0000256" key="1">
    <source>
        <dbReference type="SAM" id="MobiDB-lite"/>
    </source>
</evidence>
<dbReference type="RefSeq" id="WP_230383355.1">
    <property type="nucleotide sequence ID" value="NZ_CP038893.1"/>
</dbReference>
<evidence type="ECO:0000313" key="2">
    <source>
        <dbReference type="EMBL" id="QGO04454.1"/>
    </source>
</evidence>
<dbReference type="AlphaFoldDB" id="A0A9Q6LI98"/>
<feature type="compositionally biased region" description="Basic residues" evidence="1">
    <location>
        <begin position="1"/>
        <end position="11"/>
    </location>
</feature>
<keyword evidence="3" id="KW-1185">Reference proteome</keyword>
<feature type="region of interest" description="Disordered" evidence="1">
    <location>
        <begin position="1"/>
        <end position="21"/>
    </location>
</feature>
<protein>
    <submittedName>
        <fullName evidence="2">Uncharacterized protein</fullName>
    </submittedName>
</protein>